<feature type="transmembrane region" description="Helical" evidence="2">
    <location>
        <begin position="173"/>
        <end position="191"/>
    </location>
</feature>
<sequence>MDPDHAEPAAAPPPAATAATAAPAHVPAQASAAALSSPTPHPHHAHTQWLLLGSAAAAYLLFWWAGHLLSVPVHRGFEASLLRQPTTGGSVVATVAAAALFIAAPWLFGFDDVGAATAISLVAGLVVLLVGMSTDWRIAMVRKIPLAVHMALDFGLGIFLIASPFLFGFSDESPALVFFLVLGIALLLSALGTRWVPDSPAGAPPASRSSRASRV</sequence>
<organism evidence="4">
    <name type="scientific">uncultured Phycisphaerae bacterium</name>
    <dbReference type="NCBI Taxonomy" id="904963"/>
    <lineage>
        <taxon>Bacteria</taxon>
        <taxon>Pseudomonadati</taxon>
        <taxon>Planctomycetota</taxon>
        <taxon>Phycisphaerae</taxon>
        <taxon>environmental samples</taxon>
    </lineage>
</organism>
<keyword evidence="2" id="KW-0812">Transmembrane</keyword>
<dbReference type="EMBL" id="CADCUQ010000819">
    <property type="protein sequence ID" value="CAA9431955.1"/>
    <property type="molecule type" value="Genomic_DNA"/>
</dbReference>
<keyword evidence="2" id="KW-1133">Transmembrane helix</keyword>
<name>A0A6J4Q4Q4_9BACT</name>
<feature type="domain" description="SPW repeat-containing integral membrane" evidence="3">
    <location>
        <begin position="93"/>
        <end position="190"/>
    </location>
</feature>
<dbReference type="InterPro" id="IPR005530">
    <property type="entry name" value="SPW"/>
</dbReference>
<feature type="transmembrane region" description="Helical" evidence="2">
    <location>
        <begin position="114"/>
        <end position="134"/>
    </location>
</feature>
<evidence type="ECO:0000313" key="4">
    <source>
        <dbReference type="EMBL" id="CAA9431955.1"/>
    </source>
</evidence>
<dbReference type="AlphaFoldDB" id="A0A6J4Q4Q4"/>
<evidence type="ECO:0000259" key="3">
    <source>
        <dbReference type="Pfam" id="PF03779"/>
    </source>
</evidence>
<gene>
    <name evidence="4" type="ORF">AVDCRST_MAG64-3557</name>
</gene>
<feature type="region of interest" description="Disordered" evidence="1">
    <location>
        <begin position="1"/>
        <end position="22"/>
    </location>
</feature>
<feature type="transmembrane region" description="Helical" evidence="2">
    <location>
        <begin position="49"/>
        <end position="69"/>
    </location>
</feature>
<evidence type="ECO:0000256" key="2">
    <source>
        <dbReference type="SAM" id="Phobius"/>
    </source>
</evidence>
<proteinExistence type="predicted"/>
<reference evidence="4" key="1">
    <citation type="submission" date="2020-02" db="EMBL/GenBank/DDBJ databases">
        <authorList>
            <person name="Meier V. D."/>
        </authorList>
    </citation>
    <scope>NUCLEOTIDE SEQUENCE</scope>
    <source>
        <strain evidence="4">AVDCRST_MAG64</strain>
    </source>
</reference>
<evidence type="ECO:0000256" key="1">
    <source>
        <dbReference type="SAM" id="MobiDB-lite"/>
    </source>
</evidence>
<dbReference type="Pfam" id="PF03779">
    <property type="entry name" value="SPW"/>
    <property type="match status" value="1"/>
</dbReference>
<accession>A0A6J4Q4Q4</accession>
<feature type="transmembrane region" description="Helical" evidence="2">
    <location>
        <begin position="146"/>
        <end position="167"/>
    </location>
</feature>
<keyword evidence="2" id="KW-0472">Membrane</keyword>
<feature type="transmembrane region" description="Helical" evidence="2">
    <location>
        <begin position="90"/>
        <end position="108"/>
    </location>
</feature>
<protein>
    <recommendedName>
        <fullName evidence="3">SPW repeat-containing integral membrane domain-containing protein</fullName>
    </recommendedName>
</protein>